<gene>
    <name evidence="1" type="ORF">EVAR_57717_1</name>
</gene>
<name>A0A4C1Y7M0_EUMVA</name>
<sequence>MRLSHHARLCNVHSGKVALSRLRSERDVVNASLLHSLGERYLRGHDASVAFSIDINTVCAVPIHFIYYTSKKCITHTCTPVRAGSVGLKPIQNVALKFGIIWSAMLYSWTSIIASPNAVRRRTGVSTARDTPYGRFLKGSPRHKSLDTDTGRVHFSYPARKRPGGMREL</sequence>
<dbReference type="AlphaFoldDB" id="A0A4C1Y7M0"/>
<organism evidence="1 2">
    <name type="scientific">Eumeta variegata</name>
    <name type="common">Bagworm moth</name>
    <name type="synonym">Eumeta japonica</name>
    <dbReference type="NCBI Taxonomy" id="151549"/>
    <lineage>
        <taxon>Eukaryota</taxon>
        <taxon>Metazoa</taxon>
        <taxon>Ecdysozoa</taxon>
        <taxon>Arthropoda</taxon>
        <taxon>Hexapoda</taxon>
        <taxon>Insecta</taxon>
        <taxon>Pterygota</taxon>
        <taxon>Neoptera</taxon>
        <taxon>Endopterygota</taxon>
        <taxon>Lepidoptera</taxon>
        <taxon>Glossata</taxon>
        <taxon>Ditrysia</taxon>
        <taxon>Tineoidea</taxon>
        <taxon>Psychidae</taxon>
        <taxon>Oiketicinae</taxon>
        <taxon>Eumeta</taxon>
    </lineage>
</organism>
<comment type="caution">
    <text evidence="1">The sequence shown here is derived from an EMBL/GenBank/DDBJ whole genome shotgun (WGS) entry which is preliminary data.</text>
</comment>
<keyword evidence="2" id="KW-1185">Reference proteome</keyword>
<evidence type="ECO:0000313" key="1">
    <source>
        <dbReference type="EMBL" id="GBP71333.1"/>
    </source>
</evidence>
<reference evidence="1 2" key="1">
    <citation type="journal article" date="2019" name="Commun. Biol.">
        <title>The bagworm genome reveals a unique fibroin gene that provides high tensile strength.</title>
        <authorList>
            <person name="Kono N."/>
            <person name="Nakamura H."/>
            <person name="Ohtoshi R."/>
            <person name="Tomita M."/>
            <person name="Numata K."/>
            <person name="Arakawa K."/>
        </authorList>
    </citation>
    <scope>NUCLEOTIDE SEQUENCE [LARGE SCALE GENOMIC DNA]</scope>
</reference>
<accession>A0A4C1Y7M0</accession>
<protein>
    <submittedName>
        <fullName evidence="1">Uncharacterized protein</fullName>
    </submittedName>
</protein>
<dbReference type="EMBL" id="BGZK01001104">
    <property type="protein sequence ID" value="GBP71333.1"/>
    <property type="molecule type" value="Genomic_DNA"/>
</dbReference>
<evidence type="ECO:0000313" key="2">
    <source>
        <dbReference type="Proteomes" id="UP000299102"/>
    </source>
</evidence>
<dbReference type="Proteomes" id="UP000299102">
    <property type="component" value="Unassembled WGS sequence"/>
</dbReference>
<proteinExistence type="predicted"/>